<organism evidence="1 2">
    <name type="scientific">Sedimentitalea nanhaiensis</name>
    <dbReference type="NCBI Taxonomy" id="999627"/>
    <lineage>
        <taxon>Bacteria</taxon>
        <taxon>Pseudomonadati</taxon>
        <taxon>Pseudomonadota</taxon>
        <taxon>Alphaproteobacteria</taxon>
        <taxon>Rhodobacterales</taxon>
        <taxon>Paracoccaceae</taxon>
        <taxon>Sedimentitalea</taxon>
    </lineage>
</organism>
<keyword evidence="2" id="KW-1185">Reference proteome</keyword>
<dbReference type="eggNOG" id="ENOG50317AV">
    <property type="taxonomic scope" value="Bacteria"/>
</dbReference>
<proteinExistence type="predicted"/>
<sequence length="139" mass="14804">MSGKGSQNSTQKQLLRLTAAARHRYGPGMNIKKPSRQQVYTLVVQIGRKAGDGLPKGATGAALMCFASGIDEAEAVRETVAILKQADTAPLDVTGHGTLAEREAEGHEIDAEERALMQRALDENAVIVAQVTPFFGDDT</sequence>
<reference evidence="1 2" key="1">
    <citation type="submission" date="2016-10" db="EMBL/GenBank/DDBJ databases">
        <authorList>
            <person name="de Groot N.N."/>
        </authorList>
    </citation>
    <scope>NUCLEOTIDE SEQUENCE [LARGE SCALE GENOMIC DNA]</scope>
    <source>
        <strain evidence="1 2">CGMCC 1.10959</strain>
    </source>
</reference>
<protein>
    <recommendedName>
        <fullName evidence="3">Type II secretory pathway, component PulF</fullName>
    </recommendedName>
</protein>
<accession>A0A1I6XBL1</accession>
<evidence type="ECO:0000313" key="2">
    <source>
        <dbReference type="Proteomes" id="UP000182466"/>
    </source>
</evidence>
<gene>
    <name evidence="1" type="ORF">SAMN05216236_101186</name>
</gene>
<evidence type="ECO:0008006" key="3">
    <source>
        <dbReference type="Google" id="ProtNLM"/>
    </source>
</evidence>
<dbReference type="AlphaFoldDB" id="A0A1I6XBL1"/>
<name>A0A1I6XBL1_9RHOB</name>
<dbReference type="STRING" id="999627.SAMN05216236_101186"/>
<dbReference type="EMBL" id="FPAW01000001">
    <property type="protein sequence ID" value="SFT35556.1"/>
    <property type="molecule type" value="Genomic_DNA"/>
</dbReference>
<dbReference type="Proteomes" id="UP000182466">
    <property type="component" value="Unassembled WGS sequence"/>
</dbReference>
<evidence type="ECO:0000313" key="1">
    <source>
        <dbReference type="EMBL" id="SFT35556.1"/>
    </source>
</evidence>